<accession>X0TC98</accession>
<comment type="caution">
    <text evidence="1">The sequence shown here is derived from an EMBL/GenBank/DDBJ whole genome shotgun (WGS) entry which is preliminary data.</text>
</comment>
<reference evidence="1" key="1">
    <citation type="journal article" date="2014" name="Front. Microbiol.">
        <title>High frequency of phylogenetically diverse reductive dehalogenase-homologous genes in deep subseafloor sedimentary metagenomes.</title>
        <authorList>
            <person name="Kawai M."/>
            <person name="Futagami T."/>
            <person name="Toyoda A."/>
            <person name="Takaki Y."/>
            <person name="Nishi S."/>
            <person name="Hori S."/>
            <person name="Arai W."/>
            <person name="Tsubouchi T."/>
            <person name="Morono Y."/>
            <person name="Uchiyama I."/>
            <person name="Ito T."/>
            <person name="Fujiyama A."/>
            <person name="Inagaki F."/>
            <person name="Takami H."/>
        </authorList>
    </citation>
    <scope>NUCLEOTIDE SEQUENCE</scope>
    <source>
        <strain evidence="1">Expedition CK06-06</strain>
    </source>
</reference>
<protein>
    <submittedName>
        <fullName evidence="1">Uncharacterized protein</fullName>
    </submittedName>
</protein>
<dbReference type="EMBL" id="BARS01012850">
    <property type="protein sequence ID" value="GAF90839.1"/>
    <property type="molecule type" value="Genomic_DNA"/>
</dbReference>
<evidence type="ECO:0000313" key="1">
    <source>
        <dbReference type="EMBL" id="GAF90839.1"/>
    </source>
</evidence>
<name>X0TC98_9ZZZZ</name>
<sequence>MKHKHVVYLYHLTRDLNFICYEIEKYSKKEFKIENAFRLQVLLLHLHTDYLLNEIIEEKFKEKFDSIRFKDKWKVEGKDFIEKLKI</sequence>
<gene>
    <name evidence="1" type="ORF">S01H1_22672</name>
</gene>
<dbReference type="AlphaFoldDB" id="X0TC98"/>
<organism evidence="1">
    <name type="scientific">marine sediment metagenome</name>
    <dbReference type="NCBI Taxonomy" id="412755"/>
    <lineage>
        <taxon>unclassified sequences</taxon>
        <taxon>metagenomes</taxon>
        <taxon>ecological metagenomes</taxon>
    </lineage>
</organism>
<feature type="non-terminal residue" evidence="1">
    <location>
        <position position="86"/>
    </location>
</feature>
<proteinExistence type="predicted"/>